<keyword evidence="4" id="KW-1185">Reference proteome</keyword>
<protein>
    <recommendedName>
        <fullName evidence="5">Transmembrane protein</fullName>
    </recommendedName>
</protein>
<reference evidence="3 4" key="1">
    <citation type="journal article" date="2018" name="Sci. Rep.">
        <title>Genomic signatures of local adaptation to the degree of environmental predictability in rotifers.</title>
        <authorList>
            <person name="Franch-Gras L."/>
            <person name="Hahn C."/>
            <person name="Garcia-Roger E.M."/>
            <person name="Carmona M.J."/>
            <person name="Serra M."/>
            <person name="Gomez A."/>
        </authorList>
    </citation>
    <scope>NUCLEOTIDE SEQUENCE [LARGE SCALE GENOMIC DNA]</scope>
    <source>
        <strain evidence="3">HYR1</strain>
    </source>
</reference>
<evidence type="ECO:0000256" key="1">
    <source>
        <dbReference type="SAM" id="MobiDB-lite"/>
    </source>
</evidence>
<dbReference type="Proteomes" id="UP000276133">
    <property type="component" value="Unassembled WGS sequence"/>
</dbReference>
<feature type="transmembrane region" description="Helical" evidence="2">
    <location>
        <begin position="61"/>
        <end position="82"/>
    </location>
</feature>
<keyword evidence="2" id="KW-0472">Membrane</keyword>
<evidence type="ECO:0000256" key="2">
    <source>
        <dbReference type="SAM" id="Phobius"/>
    </source>
</evidence>
<keyword evidence="2" id="KW-1133">Transmembrane helix</keyword>
<name>A0A3M7S0I1_BRAPC</name>
<dbReference type="EMBL" id="REGN01002275">
    <property type="protein sequence ID" value="RNA29138.1"/>
    <property type="molecule type" value="Genomic_DNA"/>
</dbReference>
<accession>A0A3M7S0I1</accession>
<feature type="region of interest" description="Disordered" evidence="1">
    <location>
        <begin position="1"/>
        <end position="36"/>
    </location>
</feature>
<keyword evidence="2" id="KW-0812">Transmembrane</keyword>
<evidence type="ECO:0008006" key="5">
    <source>
        <dbReference type="Google" id="ProtNLM"/>
    </source>
</evidence>
<proteinExistence type="predicted"/>
<evidence type="ECO:0000313" key="3">
    <source>
        <dbReference type="EMBL" id="RNA29138.1"/>
    </source>
</evidence>
<feature type="transmembrane region" description="Helical" evidence="2">
    <location>
        <begin position="94"/>
        <end position="115"/>
    </location>
</feature>
<comment type="caution">
    <text evidence="3">The sequence shown here is derived from an EMBL/GenBank/DDBJ whole genome shotgun (WGS) entry which is preliminary data.</text>
</comment>
<evidence type="ECO:0000313" key="4">
    <source>
        <dbReference type="Proteomes" id="UP000276133"/>
    </source>
</evidence>
<dbReference type="AlphaFoldDB" id="A0A3M7S0I1"/>
<gene>
    <name evidence="3" type="ORF">BpHYR1_038921</name>
</gene>
<sequence>MIFLNSNGHNNREGQNQQDENGKKSSSSRNSQPQLANGNVIHRKQKIIKKRNSCKETTAKVLAFIGVFGLLAGIGLLVFGIIEYVNTNNSSKSVAIASIASASALIVVSISNKILMMIKFYKNDDAYFFQLNALKTKKNLNKKFYYFYNFKLFVNSSRLLHYYNENFKN</sequence>
<organism evidence="3 4">
    <name type="scientific">Brachionus plicatilis</name>
    <name type="common">Marine rotifer</name>
    <name type="synonym">Brachionus muelleri</name>
    <dbReference type="NCBI Taxonomy" id="10195"/>
    <lineage>
        <taxon>Eukaryota</taxon>
        <taxon>Metazoa</taxon>
        <taxon>Spiralia</taxon>
        <taxon>Gnathifera</taxon>
        <taxon>Rotifera</taxon>
        <taxon>Eurotatoria</taxon>
        <taxon>Monogononta</taxon>
        <taxon>Pseudotrocha</taxon>
        <taxon>Ploima</taxon>
        <taxon>Brachionidae</taxon>
        <taxon>Brachionus</taxon>
    </lineage>
</organism>